<dbReference type="GeneID" id="40313958"/>
<dbReference type="GO" id="GO:0006629">
    <property type="term" value="P:lipid metabolic process"/>
    <property type="evidence" value="ECO:0007669"/>
    <property type="project" value="InterPro"/>
</dbReference>
<feature type="domain" description="Fatty acid desaturase" evidence="2">
    <location>
        <begin position="126"/>
        <end position="384"/>
    </location>
</feature>
<proteinExistence type="predicted"/>
<evidence type="ECO:0000259" key="2">
    <source>
        <dbReference type="Pfam" id="PF00487"/>
    </source>
</evidence>
<protein>
    <submittedName>
        <fullName evidence="3">Putative fatty acid desaturase</fullName>
        <ecNumber evidence="3">1.14.19.-</ecNumber>
    </submittedName>
</protein>
<feature type="transmembrane region" description="Helical" evidence="1">
    <location>
        <begin position="113"/>
        <end position="132"/>
    </location>
</feature>
<reference evidence="3 4" key="1">
    <citation type="journal article" date="2018" name="BMC Genomics">
        <title>Genomic comparison of Trypanosoma conorhini and Trypanosoma rangeli to Trypanosoma cruzi strains of high and low virulence.</title>
        <authorList>
            <person name="Bradwell K.R."/>
            <person name="Koparde V.N."/>
            <person name="Matveyev A.V."/>
            <person name="Serrano M.G."/>
            <person name="Alves J.M."/>
            <person name="Parikh H."/>
            <person name="Huang B."/>
            <person name="Lee V."/>
            <person name="Espinosa-Alvarez O."/>
            <person name="Ortiz P.A."/>
            <person name="Costa-Martins A.G."/>
            <person name="Teixeira M.M."/>
            <person name="Buck G.A."/>
        </authorList>
    </citation>
    <scope>NUCLEOTIDE SEQUENCE [LARGE SCALE GENOMIC DNA]</scope>
    <source>
        <strain evidence="3 4">025E</strain>
    </source>
</reference>
<gene>
    <name evidence="3" type="ORF">Tco025E_00347</name>
</gene>
<dbReference type="Proteomes" id="UP000284403">
    <property type="component" value="Unassembled WGS sequence"/>
</dbReference>
<evidence type="ECO:0000313" key="4">
    <source>
        <dbReference type="Proteomes" id="UP000284403"/>
    </source>
</evidence>
<dbReference type="Pfam" id="PF00487">
    <property type="entry name" value="FA_desaturase"/>
    <property type="match status" value="1"/>
</dbReference>
<feature type="transmembrane region" description="Helical" evidence="1">
    <location>
        <begin position="289"/>
        <end position="310"/>
    </location>
</feature>
<evidence type="ECO:0000256" key="1">
    <source>
        <dbReference type="SAM" id="Phobius"/>
    </source>
</evidence>
<sequence length="416" mass="46809">MKAMPQFEGANAAPSVTKVLLRSGRNKEHNVIVPPATKSIREIQEQIPARFFERNTTRSLLFLLRDLAQVAVTYAVMYAVALPLANSLEAAAAAFAAGASGDAGAAPSMAAKALVSAAWLFKALLWSVFWFVQGLNGTALWVVAHECGHQAFSPLRRVNDAVGMLLHSALLVPYHSWRLTHGTHHKHTNHLTKDLVFVPQTRDRVVELVEEAPLVTLLLLLVMFLFGWPAHLLANASGQDFGRFASHFDPTAPFFRGEDYHDVVVSDVGVVTVLLLVLSSVYRFGLANVVCWYLAPYLWVNFWLVFITYLQHTDVRIPHYTHEHWTFVRGAVAAVDRDYGALLNSWLHHINDSHVVHHLFSKMPHYNAIQVTRRHIRGILGDTYVTDARPLWRALWRPARECRYVVPAEGICVYYQ</sequence>
<feature type="transmembrane region" description="Helical" evidence="1">
    <location>
        <begin position="212"/>
        <end position="234"/>
    </location>
</feature>
<comment type="caution">
    <text evidence="3">The sequence shown here is derived from an EMBL/GenBank/DDBJ whole genome shotgun (WGS) entry which is preliminary data.</text>
</comment>
<organism evidence="3 4">
    <name type="scientific">Trypanosoma conorhini</name>
    <dbReference type="NCBI Taxonomy" id="83891"/>
    <lineage>
        <taxon>Eukaryota</taxon>
        <taxon>Discoba</taxon>
        <taxon>Euglenozoa</taxon>
        <taxon>Kinetoplastea</taxon>
        <taxon>Metakinetoplastina</taxon>
        <taxon>Trypanosomatida</taxon>
        <taxon>Trypanosomatidae</taxon>
        <taxon>Trypanosoma</taxon>
    </lineage>
</organism>
<keyword evidence="1" id="KW-1133">Transmembrane helix</keyword>
<feature type="transmembrane region" description="Helical" evidence="1">
    <location>
        <begin position="60"/>
        <end position="81"/>
    </location>
</feature>
<dbReference type="EC" id="1.14.19.-" evidence="3"/>
<dbReference type="InterPro" id="IPR012171">
    <property type="entry name" value="Fatty_acid_desaturase"/>
</dbReference>
<dbReference type="PANTHER" id="PTHR32100">
    <property type="entry name" value="OMEGA-6 FATTY ACID DESATURASE, CHLOROPLASTIC"/>
    <property type="match status" value="1"/>
</dbReference>
<accession>A0A422QBS8</accession>
<dbReference type="OrthoDB" id="1461976at2759"/>
<dbReference type="RefSeq" id="XP_029232623.1">
    <property type="nucleotide sequence ID" value="XM_029367290.1"/>
</dbReference>
<feature type="transmembrane region" description="Helical" evidence="1">
    <location>
        <begin position="263"/>
        <end position="282"/>
    </location>
</feature>
<keyword evidence="4" id="KW-1185">Reference proteome</keyword>
<dbReference type="CDD" id="cd03507">
    <property type="entry name" value="Delta12-FADS-like"/>
    <property type="match status" value="1"/>
</dbReference>
<keyword evidence="1" id="KW-0472">Membrane</keyword>
<dbReference type="InterPro" id="IPR005804">
    <property type="entry name" value="FA_desaturase_dom"/>
</dbReference>
<keyword evidence="1" id="KW-0812">Transmembrane</keyword>
<dbReference type="AlphaFoldDB" id="A0A422QBS8"/>
<name>A0A422QBS8_9TRYP</name>
<dbReference type="EMBL" id="MKKU01000007">
    <property type="protein sequence ID" value="RNF27417.1"/>
    <property type="molecule type" value="Genomic_DNA"/>
</dbReference>
<dbReference type="GO" id="GO:0016491">
    <property type="term" value="F:oxidoreductase activity"/>
    <property type="evidence" value="ECO:0007669"/>
    <property type="project" value="UniProtKB-KW"/>
</dbReference>
<evidence type="ECO:0000313" key="3">
    <source>
        <dbReference type="EMBL" id="RNF27417.1"/>
    </source>
</evidence>
<keyword evidence="3" id="KW-0560">Oxidoreductase</keyword>